<evidence type="ECO:0000256" key="7">
    <source>
        <dbReference type="RuleBase" id="RU367151"/>
    </source>
</evidence>
<keyword evidence="4 7" id="KW-0157">Chromophore</keyword>
<dbReference type="InterPro" id="IPR006050">
    <property type="entry name" value="DNA_photolyase_N"/>
</dbReference>
<gene>
    <name evidence="10" type="ORF">B5807_04834</name>
</gene>
<comment type="cofactor">
    <cofactor evidence="7">
        <name>(6R)-5,10-methylene-5,6,7,8-tetrahydrofolate</name>
        <dbReference type="ChEBI" id="CHEBI:15636"/>
    </cofactor>
    <text evidence="7">Binds 1 5,10-methenyltetrahydrofolate (MTHF) per subunit.</text>
</comment>
<feature type="binding site" evidence="5">
    <location>
        <position position="355"/>
    </location>
    <ligand>
        <name>FAD</name>
        <dbReference type="ChEBI" id="CHEBI:57692"/>
    </ligand>
</feature>
<dbReference type="GO" id="GO:0000719">
    <property type="term" value="P:photoreactive repair"/>
    <property type="evidence" value="ECO:0007669"/>
    <property type="project" value="TreeGrafter"/>
</dbReference>
<dbReference type="InterPro" id="IPR014729">
    <property type="entry name" value="Rossmann-like_a/b/a_fold"/>
</dbReference>
<dbReference type="InterPro" id="IPR036134">
    <property type="entry name" value="Crypto/Photolyase_FAD-like_sf"/>
</dbReference>
<dbReference type="NCBIfam" id="TIGR02765">
    <property type="entry name" value="crypto_DASH"/>
    <property type="match status" value="1"/>
</dbReference>
<feature type="binding site" evidence="5">
    <location>
        <begin position="538"/>
        <end position="540"/>
    </location>
    <ligand>
        <name>FAD</name>
        <dbReference type="ChEBI" id="CHEBI:57692"/>
    </ligand>
</feature>
<organism evidence="10 11">
    <name type="scientific">Epicoccum nigrum</name>
    <name type="common">Soil fungus</name>
    <name type="synonym">Epicoccum purpurascens</name>
    <dbReference type="NCBI Taxonomy" id="105696"/>
    <lineage>
        <taxon>Eukaryota</taxon>
        <taxon>Fungi</taxon>
        <taxon>Dikarya</taxon>
        <taxon>Ascomycota</taxon>
        <taxon>Pezizomycotina</taxon>
        <taxon>Dothideomycetes</taxon>
        <taxon>Pleosporomycetidae</taxon>
        <taxon>Pleosporales</taxon>
        <taxon>Pleosporineae</taxon>
        <taxon>Didymellaceae</taxon>
        <taxon>Epicoccum</taxon>
    </lineage>
</organism>
<dbReference type="InterPro" id="IPR036155">
    <property type="entry name" value="Crypto/Photolyase_N_sf"/>
</dbReference>
<feature type="site" description="Electron transfer via tryptophanyl radical" evidence="6">
    <location>
        <position position="525"/>
    </location>
</feature>
<dbReference type="Gene3D" id="1.25.40.80">
    <property type="match status" value="1"/>
</dbReference>
<sequence>MNRFSLMLRRSSSWPLCNLCNISLCSSCSRRSLHTCRDSLTMSTEKPRILLYILRRDIRLSDNPIFTAASKHAADSHPSADTASRARSSEHRGASFTHLLPVYVFPAQQIEVSGFLASPSDQSPYPEARSEFAKIWRTGPHRTRFIAEGAWDLKESLEGLGCESGLQLRVGLTGDVVQNILEYYSKSGGSKGEIAGVWMTRSESVEEREEEQHVAEVVQQHGVDFQLWRDEKYYIDNRDLPFDDISQLPNIYTSFRKSVEPLRDQPRDTLPAPTRLPPLPPDIAPQHGPFTIPTNFDDLLKALLSPFEKDPSFGLSNPPKWPGGDVESAHPFSGGESHAQDRISHLISSGAMSSYNATRNGMLGRDFSTKLSAFLAQGHCTARQVHWAMMDFEEGRGKGKGVEGYGKGENDGTAAVRFELLWRDYFHLCMRKFGPKMFHLYGIRPQESKNNQKPPPPKNWKRLDRQTPGNDPARTREIFSRFRAGQTGVGLIDASNRELFLTGYTSNRARQNVASFLASHLEIDWRVGAEWYECMLIDYDVPSNWGNWQYVSGVGNDPRQGRIFNPVKQAMDYDPQGEYIKAWVPELRDVKLTKQVGPQAKEEIDKQRLLGLYQANKLSDWEKESLGLKGIEWVERPLVNINFSVGRGRGGPGRGGTRPGKGGSGGGGGGGGPGRGGYHRGGQHQHNREYHKRSANEEKQHVAGPIIVSSQ</sequence>
<dbReference type="EMBL" id="KZ107842">
    <property type="protein sequence ID" value="OSS50403.1"/>
    <property type="molecule type" value="Genomic_DNA"/>
</dbReference>
<reference evidence="10 11" key="1">
    <citation type="journal article" date="2017" name="Genome Announc.">
        <title>Genome sequence of the saprophytic ascomycete Epicoccum nigrum ICMP 19927 strain isolated from New Zealand.</title>
        <authorList>
            <person name="Fokin M."/>
            <person name="Fleetwood D."/>
            <person name="Weir B.S."/>
            <person name="Villas-Boas S.G."/>
        </authorList>
    </citation>
    <scope>NUCLEOTIDE SEQUENCE [LARGE SCALE GENOMIC DNA]</scope>
    <source>
        <strain evidence="10 11">ICMP 19927</strain>
    </source>
</reference>
<evidence type="ECO:0000256" key="3">
    <source>
        <dbReference type="ARBA" id="ARBA00022827"/>
    </source>
</evidence>
<dbReference type="GO" id="GO:0071949">
    <property type="term" value="F:FAD binding"/>
    <property type="evidence" value="ECO:0007669"/>
    <property type="project" value="TreeGrafter"/>
</dbReference>
<feature type="region of interest" description="Disordered" evidence="8">
    <location>
        <begin position="314"/>
        <end position="339"/>
    </location>
</feature>
<feature type="site" description="Electron transfer via tryptophanyl radical" evidence="6">
    <location>
        <position position="548"/>
    </location>
</feature>
<protein>
    <recommendedName>
        <fullName evidence="7">Cryptochrome DASH</fullName>
    </recommendedName>
</protein>
<dbReference type="InterPro" id="IPR005101">
    <property type="entry name" value="Cryptochr/Photolyase_FAD-bd"/>
</dbReference>
<feature type="domain" description="Photolyase/cryptochrome alpha/beta" evidence="9">
    <location>
        <begin position="48"/>
        <end position="233"/>
    </location>
</feature>
<dbReference type="Proteomes" id="UP000193240">
    <property type="component" value="Unassembled WGS sequence"/>
</dbReference>
<evidence type="ECO:0000256" key="6">
    <source>
        <dbReference type="PIRSR" id="PIRSR602081-2"/>
    </source>
</evidence>
<dbReference type="InParanoid" id="A0A1Y2M2V7"/>
<dbReference type="Pfam" id="PF03441">
    <property type="entry name" value="FAD_binding_7"/>
    <property type="match status" value="1"/>
</dbReference>
<proteinExistence type="inferred from homology"/>
<feature type="binding site" evidence="5">
    <location>
        <begin position="368"/>
        <end position="372"/>
    </location>
    <ligand>
        <name>FAD</name>
        <dbReference type="ChEBI" id="CHEBI:57692"/>
    </ligand>
</feature>
<dbReference type="Gene3D" id="1.10.579.10">
    <property type="entry name" value="DNA Cyclobutane Dipyrimidine Photolyase, subunit A, domain 3"/>
    <property type="match status" value="1"/>
</dbReference>
<evidence type="ECO:0000256" key="5">
    <source>
        <dbReference type="PIRSR" id="PIRSR602081-1"/>
    </source>
</evidence>
<feature type="compositionally biased region" description="Basic and acidic residues" evidence="8">
    <location>
        <begin position="686"/>
        <end position="701"/>
    </location>
</feature>
<feature type="region of interest" description="Disordered" evidence="8">
    <location>
        <begin position="445"/>
        <end position="475"/>
    </location>
</feature>
<dbReference type="GO" id="GO:0003904">
    <property type="term" value="F:deoxyribodipyrimidine photo-lyase activity"/>
    <property type="evidence" value="ECO:0007669"/>
    <property type="project" value="TreeGrafter"/>
</dbReference>
<evidence type="ECO:0000256" key="2">
    <source>
        <dbReference type="ARBA" id="ARBA00022630"/>
    </source>
</evidence>
<keyword evidence="3 5" id="KW-0274">FAD</keyword>
<name>A0A1Y2M2V7_EPING</name>
<dbReference type="PANTHER" id="PTHR11455:SF22">
    <property type="entry name" value="CRYPTOCHROME DASH"/>
    <property type="match status" value="1"/>
</dbReference>
<dbReference type="AlphaFoldDB" id="A0A1Y2M2V7"/>
<feature type="site" description="Electron transfer via tryptophanyl radical" evidence="6">
    <location>
        <position position="460"/>
    </location>
</feature>
<feature type="compositionally biased region" description="Gly residues" evidence="8">
    <location>
        <begin position="647"/>
        <end position="676"/>
    </location>
</feature>
<evidence type="ECO:0000313" key="11">
    <source>
        <dbReference type="Proteomes" id="UP000193240"/>
    </source>
</evidence>
<dbReference type="PRINTS" id="PR00147">
    <property type="entry name" value="DNAPHOTLYASE"/>
</dbReference>
<keyword evidence="11" id="KW-1185">Reference proteome</keyword>
<dbReference type="SUPFAM" id="SSF48173">
    <property type="entry name" value="Cryptochrome/photolyase FAD-binding domain"/>
    <property type="match status" value="1"/>
</dbReference>
<comment type="function">
    <text evidence="7">May have a photoreceptor function.</text>
</comment>
<keyword evidence="2 5" id="KW-0285">Flavoprotein</keyword>
<accession>A0A1Y2M2V7</accession>
<dbReference type="GO" id="GO:0003684">
    <property type="term" value="F:damaged DNA binding"/>
    <property type="evidence" value="ECO:0007669"/>
    <property type="project" value="TreeGrafter"/>
</dbReference>
<dbReference type="Gene3D" id="3.40.50.620">
    <property type="entry name" value="HUPs"/>
    <property type="match status" value="1"/>
</dbReference>
<evidence type="ECO:0000256" key="1">
    <source>
        <dbReference type="ARBA" id="ARBA00005862"/>
    </source>
</evidence>
<comment type="cofactor">
    <cofactor evidence="5 7">
        <name>FAD</name>
        <dbReference type="ChEBI" id="CHEBI:57692"/>
    </cofactor>
    <text evidence="5 7">Binds 1 FAD per subunit.</text>
</comment>
<comment type="similarity">
    <text evidence="1 7">Belongs to the DNA photolyase class-1 family.</text>
</comment>
<evidence type="ECO:0000259" key="9">
    <source>
        <dbReference type="PROSITE" id="PS51645"/>
    </source>
</evidence>
<dbReference type="STRING" id="105696.A0A1Y2M2V7"/>
<feature type="region of interest" description="Disordered" evidence="8">
    <location>
        <begin position="645"/>
        <end position="711"/>
    </location>
</feature>
<dbReference type="Pfam" id="PF00875">
    <property type="entry name" value="DNA_photolyase"/>
    <property type="match status" value="1"/>
</dbReference>
<evidence type="ECO:0000313" key="10">
    <source>
        <dbReference type="EMBL" id="OSS50403.1"/>
    </source>
</evidence>
<dbReference type="PANTHER" id="PTHR11455">
    <property type="entry name" value="CRYPTOCHROME"/>
    <property type="match status" value="1"/>
</dbReference>
<dbReference type="OMA" id="KFWRCGP"/>
<dbReference type="SUPFAM" id="SSF52425">
    <property type="entry name" value="Cryptochrome/photolyase, N-terminal domain"/>
    <property type="match status" value="1"/>
</dbReference>
<evidence type="ECO:0000256" key="4">
    <source>
        <dbReference type="ARBA" id="ARBA00022991"/>
    </source>
</evidence>
<dbReference type="InterPro" id="IPR002081">
    <property type="entry name" value="Cryptochrome/DNA_photolyase_1"/>
</dbReference>
<dbReference type="PROSITE" id="PS51645">
    <property type="entry name" value="PHR_CRY_ALPHA_BETA"/>
    <property type="match status" value="1"/>
</dbReference>
<evidence type="ECO:0000256" key="8">
    <source>
        <dbReference type="SAM" id="MobiDB-lite"/>
    </source>
</evidence>
<dbReference type="InterPro" id="IPR014133">
    <property type="entry name" value="Cry_DASH"/>
</dbReference>